<evidence type="ECO:0000313" key="7">
    <source>
        <dbReference type="EMBL" id="MBC3798509.1"/>
    </source>
</evidence>
<keyword evidence="4" id="KW-0233">DNA recombination</keyword>
<dbReference type="InterPro" id="IPR009057">
    <property type="entry name" value="Homeodomain-like_sf"/>
</dbReference>
<dbReference type="InterPro" id="IPR036397">
    <property type="entry name" value="RNaseH_sf"/>
</dbReference>
<dbReference type="SUPFAM" id="SSF53098">
    <property type="entry name" value="Ribonuclease H-like"/>
    <property type="match status" value="1"/>
</dbReference>
<evidence type="ECO:0000256" key="2">
    <source>
        <dbReference type="ARBA" id="ARBA00022578"/>
    </source>
</evidence>
<accession>A0ABR6WPW6</accession>
<dbReference type="Gene3D" id="3.30.420.10">
    <property type="entry name" value="Ribonuclease H-like superfamily/Ribonuclease H"/>
    <property type="match status" value="1"/>
</dbReference>
<feature type="domain" description="Integrase catalytic" evidence="6">
    <location>
        <begin position="129"/>
        <end position="305"/>
    </location>
</feature>
<dbReference type="Pfam" id="PF02796">
    <property type="entry name" value="HTH_7"/>
    <property type="match status" value="1"/>
</dbReference>
<keyword evidence="3" id="KW-0238">DNA-binding</keyword>
<keyword evidence="8" id="KW-1185">Reference proteome</keyword>
<dbReference type="PANTHER" id="PTHR35004">
    <property type="entry name" value="TRANSPOSASE RV3428C-RELATED"/>
    <property type="match status" value="1"/>
</dbReference>
<evidence type="ECO:0000256" key="3">
    <source>
        <dbReference type="ARBA" id="ARBA00023125"/>
    </source>
</evidence>
<comment type="caution">
    <text evidence="7">The sequence shown here is derived from an EMBL/GenBank/DDBJ whole genome shotgun (WGS) entry which is preliminary data.</text>
</comment>
<dbReference type="InterPro" id="IPR017894">
    <property type="entry name" value="HTH_IS21_transposase_type"/>
</dbReference>
<dbReference type="Proteomes" id="UP000653358">
    <property type="component" value="Unassembled WGS sequence"/>
</dbReference>
<evidence type="ECO:0000256" key="4">
    <source>
        <dbReference type="ARBA" id="ARBA00023172"/>
    </source>
</evidence>
<sequence length="513" mass="60469">MTILLRHLERWDKGVKNLQQWAAVQELHRKKIPIAQIARELGMTRNTVKKLIKQKEEPKYTRTTYPSKMEPYLDKIIDWRTLPEYDFNGTRIYRELQKIGYEGSINPLYRALKRIDEQSRSYIPIATVRIETPVGDQAQFDWSPYDMVIGQEIKRVYCFTMILAACRKKAVCFSLTCDGEAIYEAIQELFDDLGGVTLELLIDNPKALVIDNNYQSEEEIRYNPKALLLAAHLGMELNACNCYWPRTKGKVEKPYQYIEEQFIKGNPFKTMEALNFEGKAFINAWNHETHSTTRRIPNEYFETEEKQALLPLPPKRLRFKPLINRIVSNDSYIHINTNQYSLLVDYVAQTIRYRIVYGFRIEVYTGDDQRILTVEAFDGRHGLFKQEEHYAAIAPRASKSIPQIRRDFTRLFENGQRYLDEASHHFQQPTYHARKILELTDLYKPEDLDQVLGYGLAHGLLDIKAIKRLLRDHFFEIISQNKEMSTKMEVREHESELIRNCDYYEIQQEEITL</sequence>
<gene>
    <name evidence="7" type="ORF">GH807_15895</name>
</gene>
<keyword evidence="2" id="KW-0815">Transposition</keyword>
<evidence type="ECO:0000259" key="5">
    <source>
        <dbReference type="PROSITE" id="PS50531"/>
    </source>
</evidence>
<name>A0ABR6WPW6_9FIRM</name>
<evidence type="ECO:0000256" key="1">
    <source>
        <dbReference type="ARBA" id="ARBA00009277"/>
    </source>
</evidence>
<dbReference type="PROSITE" id="PS50994">
    <property type="entry name" value="INTEGRASE"/>
    <property type="match status" value="1"/>
</dbReference>
<comment type="similarity">
    <text evidence="1">Belongs to the transposase IS21/IS408/IS1162 family.</text>
</comment>
<dbReference type="InterPro" id="IPR012337">
    <property type="entry name" value="RNaseH-like_sf"/>
</dbReference>
<reference evidence="7 8" key="1">
    <citation type="journal article" date="2020" name="mSystems">
        <title>Defining Genomic and Predicted Metabolic Features of the Acetobacterium Genus.</title>
        <authorList>
            <person name="Ross D.E."/>
            <person name="Marshall C.W."/>
            <person name="Gulliver D."/>
            <person name="May H.D."/>
            <person name="Norman R.S."/>
        </authorList>
    </citation>
    <scope>NUCLEOTIDE SEQUENCE [LARGE SCALE GENOMIC DNA]</scope>
    <source>
        <strain evidence="7 8">DSM 9173</strain>
    </source>
</reference>
<dbReference type="InterPro" id="IPR001584">
    <property type="entry name" value="Integrase_cat-core"/>
</dbReference>
<organism evidence="7 8">
    <name type="scientific">Acetobacterium tundrae</name>
    <dbReference type="NCBI Taxonomy" id="132932"/>
    <lineage>
        <taxon>Bacteria</taxon>
        <taxon>Bacillati</taxon>
        <taxon>Bacillota</taxon>
        <taxon>Clostridia</taxon>
        <taxon>Eubacteriales</taxon>
        <taxon>Eubacteriaceae</taxon>
        <taxon>Acetobacterium</taxon>
    </lineage>
</organism>
<proteinExistence type="inferred from homology"/>
<dbReference type="EMBL" id="WJBB01000032">
    <property type="protein sequence ID" value="MBC3798509.1"/>
    <property type="molecule type" value="Genomic_DNA"/>
</dbReference>
<dbReference type="SUPFAM" id="SSF46689">
    <property type="entry name" value="Homeodomain-like"/>
    <property type="match status" value="1"/>
</dbReference>
<feature type="domain" description="HTH IS21-type" evidence="5">
    <location>
        <begin position="19"/>
        <end position="80"/>
    </location>
</feature>
<dbReference type="NCBIfam" id="NF033546">
    <property type="entry name" value="transpos_IS21"/>
    <property type="match status" value="1"/>
</dbReference>
<dbReference type="InterPro" id="IPR006120">
    <property type="entry name" value="Resolvase_HTH_dom"/>
</dbReference>
<dbReference type="PROSITE" id="PS50531">
    <property type="entry name" value="HTH_IS21"/>
    <property type="match status" value="1"/>
</dbReference>
<protein>
    <submittedName>
        <fullName evidence="7">IS21 family transposase</fullName>
    </submittedName>
</protein>
<dbReference type="PANTHER" id="PTHR35004:SF6">
    <property type="entry name" value="TRANSPOSASE"/>
    <property type="match status" value="1"/>
</dbReference>
<dbReference type="Gene3D" id="1.10.10.60">
    <property type="entry name" value="Homeodomain-like"/>
    <property type="match status" value="1"/>
</dbReference>
<evidence type="ECO:0000313" key="8">
    <source>
        <dbReference type="Proteomes" id="UP000653358"/>
    </source>
</evidence>
<evidence type="ECO:0000259" key="6">
    <source>
        <dbReference type="PROSITE" id="PS50994"/>
    </source>
</evidence>